<feature type="region of interest" description="Disordered" evidence="11">
    <location>
        <begin position="355"/>
        <end position="396"/>
    </location>
</feature>
<name>A0A7S3GB43_9EUKA</name>
<dbReference type="InterPro" id="IPR013763">
    <property type="entry name" value="Cyclin-like_dom"/>
</dbReference>
<accession>A0A7S3GB43</accession>
<evidence type="ECO:0000256" key="6">
    <source>
        <dbReference type="ARBA" id="ARBA00023015"/>
    </source>
</evidence>
<sequence>MAPSKCPSCESSAFDIESGTASAICTNCGYVLYEDDIVQEIGFQESSSGQASVVGQYVGESGVRTIDPSGRGYISDSREITLENGRRKIVYLCGLLNLNSHISEAAQRFYALAAQNNFLRGRKSVQVAAACIYVVCRREKTPHLIIDFADALQTSVYTLGSCFLQFARLMNLRLPLIDPSLFIHRFASKLEFGAKTHSIAMTALRLVQSMKRDWMVTGRQPSGICGTALFIACRIHGFDRSVREIVAVVRVGEMTVKKRLSEFVATPASQMTPLQFEKQEFDSQELTGDLQRPCDPPSFKPTHQMAAMRQELESAVAESASEEDRVLLTEMSSALEEGNQRSILHHASVLATGRTETQLSQDLTQKGDRMASPDDDRRKREREMTPQDGDGAISFSDIDDDEVNEVVLSVEEMEQKGKLWEEMNKDYLEELVEKQKKGLVDEYGIVIKQTKRKKRGHRVKGEPAESARDAASRVIQQSRSSAKVNYAALDGIFKLSGKKDEAPDVEVSAAPLPSSSALSSISGGKDKQLTQSSFPRPILTPGERSSRPVNSSQVEAAEGSVRESDAVPSASEGEEEDDEEYVHVSARAALGYGHESDDYE</sequence>
<dbReference type="PANTHER" id="PTHR11618">
    <property type="entry name" value="TRANSCRIPTION INITIATION FACTOR IIB-RELATED"/>
    <property type="match status" value="1"/>
</dbReference>
<proteinExistence type="inferred from homology"/>
<dbReference type="SUPFAM" id="SSF57783">
    <property type="entry name" value="Zinc beta-ribbon"/>
    <property type="match status" value="1"/>
</dbReference>
<keyword evidence="5" id="KW-0862">Zinc</keyword>
<evidence type="ECO:0000313" key="13">
    <source>
        <dbReference type="EMBL" id="CAE0257471.1"/>
    </source>
</evidence>
<feature type="domain" description="Cyclin-like" evidence="12">
    <location>
        <begin position="181"/>
        <end position="265"/>
    </location>
</feature>
<dbReference type="GO" id="GO:0005634">
    <property type="term" value="C:nucleus"/>
    <property type="evidence" value="ECO:0007669"/>
    <property type="project" value="UniProtKB-SubCell"/>
</dbReference>
<dbReference type="GO" id="GO:0000995">
    <property type="term" value="F:RNA polymerase III general transcription initiation factor activity"/>
    <property type="evidence" value="ECO:0007669"/>
    <property type="project" value="TreeGrafter"/>
</dbReference>
<keyword evidence="3" id="KW-0479">Metal-binding</keyword>
<dbReference type="CDD" id="cd20554">
    <property type="entry name" value="CYCLIN_TFIIIB90_rpt2"/>
    <property type="match status" value="1"/>
</dbReference>
<evidence type="ECO:0000256" key="2">
    <source>
        <dbReference type="ARBA" id="ARBA00010857"/>
    </source>
</evidence>
<dbReference type="FunFam" id="1.10.472.10:FF:000007">
    <property type="entry name" value="Transcription factor IIIB 90 kDa subunit"/>
    <property type="match status" value="1"/>
</dbReference>
<dbReference type="InterPro" id="IPR011665">
    <property type="entry name" value="BRF1_TBP-bd_dom"/>
</dbReference>
<dbReference type="Pfam" id="PF07741">
    <property type="entry name" value="BRF1"/>
    <property type="match status" value="1"/>
</dbReference>
<dbReference type="InterPro" id="IPR000812">
    <property type="entry name" value="TFIIB"/>
</dbReference>
<evidence type="ECO:0000256" key="1">
    <source>
        <dbReference type="ARBA" id="ARBA00004123"/>
    </source>
</evidence>
<dbReference type="SUPFAM" id="SSF47954">
    <property type="entry name" value="Cyclin-like"/>
    <property type="match status" value="2"/>
</dbReference>
<feature type="compositionally biased region" description="Low complexity" evidence="11">
    <location>
        <begin position="508"/>
        <end position="520"/>
    </location>
</feature>
<dbReference type="Gene3D" id="2.20.25.10">
    <property type="match status" value="1"/>
</dbReference>
<reference evidence="13" key="1">
    <citation type="submission" date="2021-01" db="EMBL/GenBank/DDBJ databases">
        <authorList>
            <person name="Corre E."/>
            <person name="Pelletier E."/>
            <person name="Niang G."/>
            <person name="Scheremetjew M."/>
            <person name="Finn R."/>
            <person name="Kale V."/>
            <person name="Holt S."/>
            <person name="Cochrane G."/>
            <person name="Meng A."/>
            <person name="Brown T."/>
            <person name="Cohen L."/>
        </authorList>
    </citation>
    <scope>NUCLEOTIDE SEQUENCE</scope>
    <source>
        <strain evidence="13">NIES-2562</strain>
    </source>
</reference>
<dbReference type="Gene3D" id="1.10.472.10">
    <property type="entry name" value="Cyclin-like"/>
    <property type="match status" value="2"/>
</dbReference>
<feature type="compositionally biased region" description="Basic and acidic residues" evidence="11">
    <location>
        <begin position="459"/>
        <end position="471"/>
    </location>
</feature>
<dbReference type="InterPro" id="IPR013150">
    <property type="entry name" value="TFIIB_cyclin"/>
</dbReference>
<dbReference type="FunFam" id="1.10.472.10:FF:000002">
    <property type="entry name" value="Transcription factor IIIB 90 kDa subunit"/>
    <property type="match status" value="1"/>
</dbReference>
<dbReference type="GO" id="GO:0000126">
    <property type="term" value="C:transcription factor TFIIIB complex"/>
    <property type="evidence" value="ECO:0007669"/>
    <property type="project" value="TreeGrafter"/>
</dbReference>
<dbReference type="GO" id="GO:0017025">
    <property type="term" value="F:TBP-class protein binding"/>
    <property type="evidence" value="ECO:0007669"/>
    <property type="project" value="InterPro"/>
</dbReference>
<feature type="region of interest" description="Disordered" evidence="11">
    <location>
        <begin position="500"/>
        <end position="600"/>
    </location>
</feature>
<dbReference type="PRINTS" id="PR00685">
    <property type="entry name" value="TIFACTORIIB"/>
</dbReference>
<keyword evidence="7" id="KW-0010">Activator</keyword>
<evidence type="ECO:0000256" key="3">
    <source>
        <dbReference type="ARBA" id="ARBA00022723"/>
    </source>
</evidence>
<keyword evidence="6" id="KW-0805">Transcription regulation</keyword>
<dbReference type="GO" id="GO:0070897">
    <property type="term" value="P:transcription preinitiation complex assembly"/>
    <property type="evidence" value="ECO:0007669"/>
    <property type="project" value="InterPro"/>
</dbReference>
<keyword evidence="8" id="KW-0804">Transcription</keyword>
<dbReference type="PANTHER" id="PTHR11618:SF4">
    <property type="entry name" value="TRANSCRIPTION FACTOR IIIB 90 KDA SUBUNIT"/>
    <property type="match status" value="1"/>
</dbReference>
<feature type="compositionally biased region" description="Basic and acidic residues" evidence="11">
    <location>
        <begin position="365"/>
        <end position="385"/>
    </location>
</feature>
<dbReference type="GO" id="GO:0097550">
    <property type="term" value="C:transcription preinitiation complex"/>
    <property type="evidence" value="ECO:0007669"/>
    <property type="project" value="TreeGrafter"/>
</dbReference>
<evidence type="ECO:0000256" key="8">
    <source>
        <dbReference type="ARBA" id="ARBA00023163"/>
    </source>
</evidence>
<organism evidence="13">
    <name type="scientific">Palpitomonas bilix</name>
    <dbReference type="NCBI Taxonomy" id="652834"/>
    <lineage>
        <taxon>Eukaryota</taxon>
        <taxon>Eukaryota incertae sedis</taxon>
    </lineage>
</organism>
<feature type="compositionally biased region" description="Polar residues" evidence="11">
    <location>
        <begin position="355"/>
        <end position="364"/>
    </location>
</feature>
<protein>
    <recommendedName>
        <fullName evidence="10">B-related factor 1</fullName>
    </recommendedName>
</protein>
<evidence type="ECO:0000256" key="4">
    <source>
        <dbReference type="ARBA" id="ARBA00022771"/>
    </source>
</evidence>
<dbReference type="AlphaFoldDB" id="A0A7S3GB43"/>
<evidence type="ECO:0000256" key="7">
    <source>
        <dbReference type="ARBA" id="ARBA00023159"/>
    </source>
</evidence>
<comment type="similarity">
    <text evidence="2">Belongs to the TFIIB family.</text>
</comment>
<keyword evidence="4" id="KW-0863">Zinc-finger</keyword>
<dbReference type="Pfam" id="PF00382">
    <property type="entry name" value="TFIIB"/>
    <property type="match status" value="2"/>
</dbReference>
<evidence type="ECO:0000256" key="10">
    <source>
        <dbReference type="ARBA" id="ARBA00031009"/>
    </source>
</evidence>
<feature type="region of interest" description="Disordered" evidence="11">
    <location>
        <begin position="451"/>
        <end position="472"/>
    </location>
</feature>
<evidence type="ECO:0000256" key="11">
    <source>
        <dbReference type="SAM" id="MobiDB-lite"/>
    </source>
</evidence>
<dbReference type="GO" id="GO:0008270">
    <property type="term" value="F:zinc ion binding"/>
    <property type="evidence" value="ECO:0007669"/>
    <property type="project" value="UniProtKB-KW"/>
</dbReference>
<evidence type="ECO:0000256" key="9">
    <source>
        <dbReference type="ARBA" id="ARBA00023242"/>
    </source>
</evidence>
<dbReference type="Gene3D" id="1.20.5.650">
    <property type="entry name" value="Single helix bin"/>
    <property type="match status" value="1"/>
</dbReference>
<dbReference type="GO" id="GO:0001006">
    <property type="term" value="F:RNA polymerase III type 3 promoter sequence-specific DNA binding"/>
    <property type="evidence" value="ECO:0007669"/>
    <property type="project" value="TreeGrafter"/>
</dbReference>
<dbReference type="SMART" id="SM00385">
    <property type="entry name" value="CYCLIN"/>
    <property type="match status" value="2"/>
</dbReference>
<gene>
    <name evidence="13" type="ORF">PBIL07802_LOCUS19730</name>
</gene>
<feature type="domain" description="Cyclin-like" evidence="12">
    <location>
        <begin position="87"/>
        <end position="168"/>
    </location>
</feature>
<dbReference type="CDD" id="cd20553">
    <property type="entry name" value="CYCLIN_TFIIIB90_rpt1"/>
    <property type="match status" value="1"/>
</dbReference>
<comment type="subcellular location">
    <subcellularLocation>
        <location evidence="1">Nucleus</location>
    </subcellularLocation>
</comment>
<evidence type="ECO:0000259" key="12">
    <source>
        <dbReference type="SMART" id="SM00385"/>
    </source>
</evidence>
<dbReference type="InterPro" id="IPR036915">
    <property type="entry name" value="Cyclin-like_sf"/>
</dbReference>
<feature type="region of interest" description="Disordered" evidence="11">
    <location>
        <begin position="282"/>
        <end position="324"/>
    </location>
</feature>
<evidence type="ECO:0000256" key="5">
    <source>
        <dbReference type="ARBA" id="ARBA00022833"/>
    </source>
</evidence>
<dbReference type="EMBL" id="HBIB01030467">
    <property type="protein sequence ID" value="CAE0257471.1"/>
    <property type="molecule type" value="Transcribed_RNA"/>
</dbReference>
<keyword evidence="9" id="KW-0539">Nucleus</keyword>